<comment type="caution">
    <text evidence="1">The sequence shown here is derived from an EMBL/GenBank/DDBJ whole genome shotgun (WGS) entry which is preliminary data.</text>
</comment>
<gene>
    <name evidence="1" type="ORF">C2800_02095</name>
</gene>
<name>A0A849CIA7_PASMD</name>
<sequence length="423" mass="50382">MYGIKIKNVIKLFLLKFLRNKYRYKINIQHHLISIEGKCGEFDLSQLNYVYLVKDPEIRNNRLTLYLNDFFKIGVNYHGFTQMYQTLSSKYGFDDATFFEYLCKKGPFSIQIWRKKQTQNYVILDEAYTDYTQGFEIQSPEKIFIPWGTTYEALFQQTQFKEKGISYGFIFPIRIGRLLLKDVWITPSVRKDVPILALYTECYHESATEKSYQELTAALRENQQLIRSCVEERADPKLYKSVLRLNATEFELRYYRHIRDDFDRGYTKFSIRDTTDYLDYVINEPYESQLVITDYLVIEAQNLIKMDYTDNSIVKRRPPKIKEKFRDAQSLIWTDDLNHKIGFTSDDRAIVFDKEDIESFTLANIETTRRHNHSSLSICFVDKNKEAITVFLAEHHFLIPYVDKIKTLTQKEVLFLEEYIEDV</sequence>
<dbReference type="AlphaFoldDB" id="A0A849CIA7"/>
<accession>A0A849CIA7</accession>
<dbReference type="Proteomes" id="UP000540079">
    <property type="component" value="Unassembled WGS sequence"/>
</dbReference>
<evidence type="ECO:0000313" key="1">
    <source>
        <dbReference type="EMBL" id="NNI78234.1"/>
    </source>
</evidence>
<dbReference type="RefSeq" id="WP_014668168.1">
    <property type="nucleotide sequence ID" value="NZ_CP058991.1"/>
</dbReference>
<dbReference type="EMBL" id="PPVL01000001">
    <property type="protein sequence ID" value="NNI78234.1"/>
    <property type="molecule type" value="Genomic_DNA"/>
</dbReference>
<proteinExistence type="predicted"/>
<organism evidence="1 2">
    <name type="scientific">Pasteurella multocida</name>
    <dbReference type="NCBI Taxonomy" id="747"/>
    <lineage>
        <taxon>Bacteria</taxon>
        <taxon>Pseudomonadati</taxon>
        <taxon>Pseudomonadota</taxon>
        <taxon>Gammaproteobacteria</taxon>
        <taxon>Pasteurellales</taxon>
        <taxon>Pasteurellaceae</taxon>
        <taxon>Pasteurella</taxon>
    </lineage>
</organism>
<reference evidence="1 2" key="1">
    <citation type="journal article" date="2018" name="Front. Microbiol.">
        <title>Genetic and Phylogenetic Characteristics of Pasteurella multocida Isolates From Different Host Species.</title>
        <authorList>
            <person name="Peng Z."/>
            <person name="Liang W."/>
            <person name="Wang F."/>
            <person name="Xu Z."/>
            <person name="Xie Z."/>
            <person name="Lian Z."/>
            <person name="Hua L."/>
            <person name="Zhou R."/>
            <person name="Chen H."/>
            <person name="Wu B."/>
        </authorList>
    </citation>
    <scope>NUCLEOTIDE SEQUENCE [LARGE SCALE GENOMIC DNA]</scope>
    <source>
        <strain evidence="1 2">HNA06</strain>
    </source>
</reference>
<evidence type="ECO:0000313" key="2">
    <source>
        <dbReference type="Proteomes" id="UP000540079"/>
    </source>
</evidence>
<protein>
    <submittedName>
        <fullName evidence="1">Uncharacterized protein</fullName>
    </submittedName>
</protein>